<dbReference type="GO" id="GO:0008146">
    <property type="term" value="F:sulfotransferase activity"/>
    <property type="evidence" value="ECO:0007669"/>
    <property type="project" value="TreeGrafter"/>
</dbReference>
<accession>A0A1W6D140</accession>
<gene>
    <name evidence="4" type="ORF">B0A89_08350</name>
</gene>
<dbReference type="CDD" id="cd00757">
    <property type="entry name" value="ThiF_MoeB_HesA_family"/>
    <property type="match status" value="1"/>
</dbReference>
<dbReference type="STRING" id="1945662.B0A89_08350"/>
<dbReference type="InterPro" id="IPR035985">
    <property type="entry name" value="Ubiquitin-activating_enz"/>
</dbReference>
<dbReference type="OrthoDB" id="9804286at2"/>
<reference evidence="4 5" key="1">
    <citation type="submission" date="2017-03" db="EMBL/GenBank/DDBJ databases">
        <title>Genome sequence of Paracoccus contaminans isolated from a water microcosm.</title>
        <authorList>
            <person name="Aurass P."/>
            <person name="Karste S."/>
            <person name="Trost E."/>
            <person name="Glaeser S.P."/>
            <person name="Kaempfer P."/>
            <person name="Flieger A."/>
        </authorList>
    </citation>
    <scope>NUCLEOTIDE SEQUENCE [LARGE SCALE GENOMIC DNA]</scope>
    <source>
        <strain evidence="5">RKI 16-01929T\LMG 29738T\CCM 8701T\CIP 111112T</strain>
    </source>
</reference>
<feature type="compositionally biased region" description="Basic and acidic residues" evidence="2">
    <location>
        <begin position="28"/>
        <end position="44"/>
    </location>
</feature>
<dbReference type="KEGG" id="pcon:B0A89_08350"/>
<dbReference type="AlphaFoldDB" id="A0A1W6D140"/>
<protein>
    <submittedName>
        <fullName evidence="4">Molybdopterin biosynthesis protein</fullName>
    </submittedName>
</protein>
<evidence type="ECO:0000256" key="1">
    <source>
        <dbReference type="ARBA" id="ARBA00009919"/>
    </source>
</evidence>
<evidence type="ECO:0000313" key="5">
    <source>
        <dbReference type="Proteomes" id="UP000193017"/>
    </source>
</evidence>
<feature type="region of interest" description="Disordered" evidence="2">
    <location>
        <begin position="24"/>
        <end position="94"/>
    </location>
</feature>
<proteinExistence type="inferred from homology"/>
<name>A0A1W6D140_9RHOB</name>
<dbReference type="Pfam" id="PF00899">
    <property type="entry name" value="ThiF"/>
    <property type="match status" value="1"/>
</dbReference>
<dbReference type="PANTHER" id="PTHR10953">
    <property type="entry name" value="UBIQUITIN-ACTIVATING ENZYME E1"/>
    <property type="match status" value="1"/>
</dbReference>
<dbReference type="GO" id="GO:0008641">
    <property type="term" value="F:ubiquitin-like modifier activating enzyme activity"/>
    <property type="evidence" value="ECO:0007669"/>
    <property type="project" value="InterPro"/>
</dbReference>
<dbReference type="EMBL" id="CP020612">
    <property type="protein sequence ID" value="ARJ70818.1"/>
    <property type="molecule type" value="Genomic_DNA"/>
</dbReference>
<evidence type="ECO:0000313" key="4">
    <source>
        <dbReference type="EMBL" id="ARJ70818.1"/>
    </source>
</evidence>
<dbReference type="InterPro" id="IPR045886">
    <property type="entry name" value="ThiF/MoeB/HesA"/>
</dbReference>
<feature type="domain" description="THIF-type NAD/FAD binding fold" evidence="3">
    <location>
        <begin position="98"/>
        <end position="338"/>
    </location>
</feature>
<dbReference type="SUPFAM" id="SSF69572">
    <property type="entry name" value="Activating enzymes of the ubiquitin-like proteins"/>
    <property type="match status" value="1"/>
</dbReference>
<dbReference type="FunFam" id="3.40.50.720:FF:000080">
    <property type="entry name" value="Thiazole biosynthesis adenylyltransferase ThiF"/>
    <property type="match status" value="1"/>
</dbReference>
<evidence type="ECO:0000256" key="2">
    <source>
        <dbReference type="SAM" id="MobiDB-lite"/>
    </source>
</evidence>
<feature type="compositionally biased region" description="Low complexity" evidence="2">
    <location>
        <begin position="47"/>
        <end position="82"/>
    </location>
</feature>
<dbReference type="NCBIfam" id="NF004281">
    <property type="entry name" value="PRK05690.1"/>
    <property type="match status" value="1"/>
</dbReference>
<comment type="similarity">
    <text evidence="1">Belongs to the HesA/MoeB/ThiF family.</text>
</comment>
<keyword evidence="5" id="KW-1185">Reference proteome</keyword>
<dbReference type="Proteomes" id="UP000193017">
    <property type="component" value="Chromosome"/>
</dbReference>
<dbReference type="GO" id="GO:0016779">
    <property type="term" value="F:nucleotidyltransferase activity"/>
    <property type="evidence" value="ECO:0007669"/>
    <property type="project" value="TreeGrafter"/>
</dbReference>
<dbReference type="GO" id="GO:0004792">
    <property type="term" value="F:thiosulfate-cyanide sulfurtransferase activity"/>
    <property type="evidence" value="ECO:0007669"/>
    <property type="project" value="TreeGrafter"/>
</dbReference>
<sequence length="344" mass="34209">MGGGGALAVGLAGYGALLARLRRHARGRREAQPGELGHPADGRPRARASAENPAPAAPPLLASSPPAPTTGLAGGAAAQARPPADPSGPLTDPELDRYARHIALRELGGAGQRRLRAARVLVAGAGGLGAPVLQYLAAAGVGRITLADDDSVSLSNLQRQVIFATADIGRPKALAAADALARLNPHVAVTPLLRRVTGADRELVGAHDLVLDGTDSLASRLAINAACVAASVPLIAGAIAQWEGQVALYDPARGGPCLACLFPRPPAPGLAPSCAEAGVVGALPGVVGSLMAIEAIKLVGGVVASGAGAGLRGRMLILDGLWGDTRMVAVTARPGCPVCGGRGA</sequence>
<dbReference type="PANTHER" id="PTHR10953:SF102">
    <property type="entry name" value="ADENYLYLTRANSFERASE AND SULFURTRANSFERASE MOCS3"/>
    <property type="match status" value="1"/>
</dbReference>
<organism evidence="4 5">
    <name type="scientific">Paracoccus contaminans</name>
    <dbReference type="NCBI Taxonomy" id="1945662"/>
    <lineage>
        <taxon>Bacteria</taxon>
        <taxon>Pseudomonadati</taxon>
        <taxon>Pseudomonadota</taxon>
        <taxon>Alphaproteobacteria</taxon>
        <taxon>Rhodobacterales</taxon>
        <taxon>Paracoccaceae</taxon>
        <taxon>Paracoccus</taxon>
    </lineage>
</organism>
<evidence type="ECO:0000259" key="3">
    <source>
        <dbReference type="Pfam" id="PF00899"/>
    </source>
</evidence>
<dbReference type="GO" id="GO:0005829">
    <property type="term" value="C:cytosol"/>
    <property type="evidence" value="ECO:0007669"/>
    <property type="project" value="TreeGrafter"/>
</dbReference>
<dbReference type="Gene3D" id="3.40.50.720">
    <property type="entry name" value="NAD(P)-binding Rossmann-like Domain"/>
    <property type="match status" value="1"/>
</dbReference>
<dbReference type="InterPro" id="IPR000594">
    <property type="entry name" value="ThiF_NAD_FAD-bd"/>
</dbReference>